<evidence type="ECO:0000313" key="7">
    <source>
        <dbReference type="EMBL" id="CAA9485403.1"/>
    </source>
</evidence>
<accession>A0A6J4S3H3</accession>
<keyword evidence="2 4" id="KW-0808">Transferase</keyword>
<feature type="domain" description="Carbohydrate kinase FGGY C-terminal" evidence="6">
    <location>
        <begin position="255"/>
        <end position="437"/>
    </location>
</feature>
<evidence type="ECO:0000259" key="5">
    <source>
        <dbReference type="Pfam" id="PF00370"/>
    </source>
</evidence>
<reference evidence="7" key="1">
    <citation type="submission" date="2020-02" db="EMBL/GenBank/DDBJ databases">
        <authorList>
            <person name="Meier V. D."/>
        </authorList>
    </citation>
    <scope>NUCLEOTIDE SEQUENCE</scope>
    <source>
        <strain evidence="7">AVDCRST_MAG38</strain>
    </source>
</reference>
<evidence type="ECO:0000256" key="2">
    <source>
        <dbReference type="ARBA" id="ARBA00022679"/>
    </source>
</evidence>
<keyword evidence="3 4" id="KW-0418">Kinase</keyword>
<dbReference type="Pfam" id="PF02782">
    <property type="entry name" value="FGGY_C"/>
    <property type="match status" value="1"/>
</dbReference>
<dbReference type="PIRSF" id="PIRSF000538">
    <property type="entry name" value="GlpK"/>
    <property type="match status" value="1"/>
</dbReference>
<evidence type="ECO:0000256" key="3">
    <source>
        <dbReference type="ARBA" id="ARBA00022777"/>
    </source>
</evidence>
<dbReference type="AlphaFoldDB" id="A0A6J4S3H3"/>
<name>A0A6J4S3H3_9ACTN</name>
<dbReference type="PROSITE" id="PS00445">
    <property type="entry name" value="FGGY_KINASES_2"/>
    <property type="match status" value="1"/>
</dbReference>
<dbReference type="GO" id="GO:0004856">
    <property type="term" value="F:D-xylulokinase activity"/>
    <property type="evidence" value="ECO:0007669"/>
    <property type="project" value="UniProtKB-EC"/>
</dbReference>
<gene>
    <name evidence="7" type="ORF">AVDCRST_MAG38-2293</name>
</gene>
<dbReference type="InterPro" id="IPR043129">
    <property type="entry name" value="ATPase_NBD"/>
</dbReference>
<evidence type="ECO:0000256" key="4">
    <source>
        <dbReference type="RuleBase" id="RU003733"/>
    </source>
</evidence>
<dbReference type="InterPro" id="IPR018485">
    <property type="entry name" value="FGGY_C"/>
</dbReference>
<evidence type="ECO:0000256" key="1">
    <source>
        <dbReference type="ARBA" id="ARBA00009156"/>
    </source>
</evidence>
<dbReference type="PANTHER" id="PTHR43095:SF3">
    <property type="entry name" value="L-XYLULOSE_3-KETO-L-GULONATE KINASE"/>
    <property type="match status" value="1"/>
</dbReference>
<dbReference type="SUPFAM" id="SSF53067">
    <property type="entry name" value="Actin-like ATPase domain"/>
    <property type="match status" value="2"/>
</dbReference>
<comment type="similarity">
    <text evidence="1 4">Belongs to the FGGY kinase family.</text>
</comment>
<dbReference type="EC" id="2.7.1.17" evidence="7"/>
<sequence>MHALCVDVGTSLIKSVAYDATGRELAVERRPTRVSRPAPGRAEQDMAEVWEAVAETIRSVRDGLGQDPALLALTAQGDGCWLVDGAGDPVGPAILWSDGRAASIVERWAADGRIEQAFRANGSLTFPGLSNAILTWLREHEPDRLARAEQALHSGGWVFHQLTGELVVDESDASAPLLDLRSRTYSDALLELFDLQWARRLLPEPVPAGRHVGSLTPAAARGLGLPAGLPVVLAPYDIAATAIGAGATSPGQACCILGTTLCTELVTDVLDTDATPSGFTIAMGPGRHLRAYPSLSGTEVLTWAARMLAVAGPPEVTQLAACGGDLSRDAPFLLPYLSPAGERAPFLDPDARGMLIGLTYEHRPEQLALSVLEGLSHVVRECLEGGSAGAQELRLCGGGANSAFWSQLIADVTGVPTLRSADSETGAKGALICARVALGDYADLATAAAALVEPRDAFAPRPAHADLHDERFRQFIELRRLAEPAWRQLHAGREQRSRSPAGGVRG</sequence>
<dbReference type="InterPro" id="IPR018483">
    <property type="entry name" value="Carb_kinase_FGGY_CS"/>
</dbReference>
<dbReference type="InterPro" id="IPR018484">
    <property type="entry name" value="FGGY_N"/>
</dbReference>
<dbReference type="Pfam" id="PF00370">
    <property type="entry name" value="FGGY_N"/>
    <property type="match status" value="1"/>
</dbReference>
<organism evidence="7">
    <name type="scientific">uncultured Solirubrobacteraceae bacterium</name>
    <dbReference type="NCBI Taxonomy" id="1162706"/>
    <lineage>
        <taxon>Bacteria</taxon>
        <taxon>Bacillati</taxon>
        <taxon>Actinomycetota</taxon>
        <taxon>Thermoleophilia</taxon>
        <taxon>Solirubrobacterales</taxon>
        <taxon>Solirubrobacteraceae</taxon>
        <taxon>environmental samples</taxon>
    </lineage>
</organism>
<dbReference type="Gene3D" id="3.30.420.40">
    <property type="match status" value="2"/>
</dbReference>
<proteinExistence type="inferred from homology"/>
<dbReference type="PANTHER" id="PTHR43095">
    <property type="entry name" value="SUGAR KINASE"/>
    <property type="match status" value="1"/>
</dbReference>
<dbReference type="InterPro" id="IPR000577">
    <property type="entry name" value="Carb_kinase_FGGY"/>
</dbReference>
<dbReference type="InterPro" id="IPR050406">
    <property type="entry name" value="FGGY_Carb_Kinase"/>
</dbReference>
<feature type="domain" description="Carbohydrate kinase FGGY N-terminal" evidence="5">
    <location>
        <begin position="4"/>
        <end position="244"/>
    </location>
</feature>
<evidence type="ECO:0000259" key="6">
    <source>
        <dbReference type="Pfam" id="PF02782"/>
    </source>
</evidence>
<dbReference type="EMBL" id="CADCVJ010000197">
    <property type="protein sequence ID" value="CAA9485403.1"/>
    <property type="molecule type" value="Genomic_DNA"/>
</dbReference>
<protein>
    <submittedName>
        <fullName evidence="7">Xylulose kinase</fullName>
        <ecNumber evidence="7">2.7.1.17</ecNumber>
    </submittedName>
</protein>